<keyword evidence="1" id="KW-0563">Paired box</keyword>
<organism evidence="3 5">
    <name type="scientific">Mytilus galloprovincialis</name>
    <name type="common">Mediterranean mussel</name>
    <dbReference type="NCBI Taxonomy" id="29158"/>
    <lineage>
        <taxon>Eukaryota</taxon>
        <taxon>Metazoa</taxon>
        <taxon>Spiralia</taxon>
        <taxon>Lophotrochozoa</taxon>
        <taxon>Mollusca</taxon>
        <taxon>Bivalvia</taxon>
        <taxon>Autobranchia</taxon>
        <taxon>Pteriomorphia</taxon>
        <taxon>Mytilida</taxon>
        <taxon>Mytiloidea</taxon>
        <taxon>Mytilidae</taxon>
        <taxon>Mytilinae</taxon>
        <taxon>Mytilus</taxon>
    </lineage>
</organism>
<evidence type="ECO:0000256" key="1">
    <source>
        <dbReference type="ARBA" id="ARBA00022724"/>
    </source>
</evidence>
<proteinExistence type="predicted"/>
<gene>
    <name evidence="4" type="ORF">MGAL_10B092414</name>
    <name evidence="3" type="ORF">MGAL_10B094011</name>
</gene>
<feature type="domain" description="Paired" evidence="2">
    <location>
        <begin position="1"/>
        <end position="126"/>
    </location>
</feature>
<evidence type="ECO:0000313" key="4">
    <source>
        <dbReference type="EMBL" id="VDI60292.1"/>
    </source>
</evidence>
<dbReference type="InterPro" id="IPR038717">
    <property type="entry name" value="Tc1-like_DDE_dom"/>
</dbReference>
<dbReference type="SMART" id="SM00351">
    <property type="entry name" value="PAX"/>
    <property type="match status" value="1"/>
</dbReference>
<dbReference type="InterPro" id="IPR009057">
    <property type="entry name" value="Homeodomain-like_sf"/>
</dbReference>
<reference evidence="3" key="1">
    <citation type="submission" date="2018-11" db="EMBL/GenBank/DDBJ databases">
        <authorList>
            <person name="Alioto T."/>
            <person name="Alioto T."/>
        </authorList>
    </citation>
    <scope>NUCLEOTIDE SEQUENCE</scope>
</reference>
<dbReference type="GO" id="GO:0006355">
    <property type="term" value="P:regulation of DNA-templated transcription"/>
    <property type="evidence" value="ECO:0007669"/>
    <property type="project" value="InterPro"/>
</dbReference>
<dbReference type="InterPro" id="IPR036388">
    <property type="entry name" value="WH-like_DNA-bd_sf"/>
</dbReference>
<evidence type="ECO:0000259" key="2">
    <source>
        <dbReference type="PROSITE" id="PS51057"/>
    </source>
</evidence>
<evidence type="ECO:0000313" key="5">
    <source>
        <dbReference type="Proteomes" id="UP000596742"/>
    </source>
</evidence>
<dbReference type="InterPro" id="IPR001523">
    <property type="entry name" value="Paired_dom"/>
</dbReference>
<dbReference type="Pfam" id="PF13358">
    <property type="entry name" value="DDE_3"/>
    <property type="match status" value="1"/>
</dbReference>
<dbReference type="Pfam" id="PF00292">
    <property type="entry name" value="PAX"/>
    <property type="match status" value="1"/>
</dbReference>
<accession>A0A8B6CLS1</accession>
<dbReference type="SUPFAM" id="SSF46689">
    <property type="entry name" value="Homeodomain-like"/>
    <property type="match status" value="1"/>
</dbReference>
<dbReference type="EMBL" id="UYJE01002045">
    <property type="protein sequence ID" value="VDI07409.1"/>
    <property type="molecule type" value="Genomic_DNA"/>
</dbReference>
<dbReference type="PROSITE" id="PS51057">
    <property type="entry name" value="PAIRED_2"/>
    <property type="match status" value="1"/>
</dbReference>
<keyword evidence="5" id="KW-1185">Reference proteome</keyword>
<dbReference type="EMBL" id="UYJE01008025">
    <property type="protein sequence ID" value="VDI60292.1"/>
    <property type="molecule type" value="Genomic_DNA"/>
</dbReference>
<dbReference type="AlphaFoldDB" id="A0A8B6CLS1"/>
<dbReference type="Gene3D" id="3.30.420.10">
    <property type="entry name" value="Ribonuclease H-like superfamily/Ribonuclease H"/>
    <property type="match status" value="1"/>
</dbReference>
<dbReference type="OrthoDB" id="6145513at2759"/>
<name>A0A8B6CLS1_MYTGA</name>
<dbReference type="Gene3D" id="1.10.10.10">
    <property type="entry name" value="Winged helix-like DNA-binding domain superfamily/Winged helix DNA-binding domain"/>
    <property type="match status" value="2"/>
</dbReference>
<comment type="caution">
    <text evidence="3">The sequence shown here is derived from an EMBL/GenBank/DDBJ whole genome shotgun (WGS) entry which is preliminary data.</text>
</comment>
<dbReference type="PANTHER" id="PTHR46564:SF1">
    <property type="entry name" value="TRANSPOSASE"/>
    <property type="match status" value="1"/>
</dbReference>
<dbReference type="Proteomes" id="UP000596742">
    <property type="component" value="Unassembled WGS sequence"/>
</dbReference>
<dbReference type="PANTHER" id="PTHR46564">
    <property type="entry name" value="TRANSPOSASE"/>
    <property type="match status" value="1"/>
</dbReference>
<dbReference type="GO" id="GO:0003677">
    <property type="term" value="F:DNA binding"/>
    <property type="evidence" value="ECO:0007669"/>
    <property type="project" value="InterPro"/>
</dbReference>
<dbReference type="InterPro" id="IPR036397">
    <property type="entry name" value="RNaseH_sf"/>
</dbReference>
<protein>
    <recommendedName>
        <fullName evidence="2">Paired domain-containing protein</fullName>
    </recommendedName>
</protein>
<sequence length="344" mass="39343">MKRSKAGRFYQSGKKLQIELRRAIVDQYGEGKNVYTIANETNLDTRTVKKTLEEYMSTGDLDYSGKAHGSKTRIANETVILAIEYYLHLKPSMYLQEIQKRLLSDGICLQNNVPSVSYIHKIIKDRLGYTRKKLTVKAKEGLTDQVQVKFDHFLDSIEDINPLKIHCFDESSVIMTTGNRHYGYSELGQRAFEIQKYASNATFTVNLLQSPLGVDYFNIIDGPSNGLQLVNFFVEALNETDIYGNSKLSPGDVIVLDNCGFHHGQLAETHLRNLLQQYGITLAFLPPYHPELNTCEHSFSKMKYYLRRHETYTTMYPELAICDAINEISRNECFGFAKHCGYIL</sequence>
<evidence type="ECO:0000313" key="3">
    <source>
        <dbReference type="EMBL" id="VDI07409.1"/>
    </source>
</evidence>